<dbReference type="EMBL" id="JAALHA020000001">
    <property type="protein sequence ID" value="MDR9893185.1"/>
    <property type="molecule type" value="Genomic_DNA"/>
</dbReference>
<keyword evidence="3" id="KW-1185">Reference proteome</keyword>
<sequence>MTQKSPPDTSVSDLLQTINPSGIADESVRQTVEILLNLIERLNSQVKELREENQRLRDENNRLQGEQGKPDIKAKKFKGELGNHSSEKERQTPKKHIKSSKNQSIKIDREEILEYPLKLLPADAQFKGYEEVIVQDIKLTTDNVLFRKQKYYSPSEGKTYLAELPLGYEGEFGPGVKALVISLYYGGNMTQGKLLEFLEDIGIFMSAGYLSNLLIKNHADFETEKSEIYLEGPTLGLLPRTTSLHRFSKRRTCTMPKV</sequence>
<gene>
    <name evidence="2" type="ORF">G7B40_001115</name>
</gene>
<protein>
    <recommendedName>
        <fullName evidence="4">Transposase</fullName>
    </recommendedName>
</protein>
<comment type="caution">
    <text evidence="2">The sequence shown here is derived from an EMBL/GenBank/DDBJ whole genome shotgun (WGS) entry which is preliminary data.</text>
</comment>
<evidence type="ECO:0000256" key="1">
    <source>
        <dbReference type="SAM" id="MobiDB-lite"/>
    </source>
</evidence>
<evidence type="ECO:0008006" key="4">
    <source>
        <dbReference type="Google" id="ProtNLM"/>
    </source>
</evidence>
<name>A0AAP5I1W3_9CYAN</name>
<accession>A0AAP5I1W3</accession>
<reference evidence="3" key="1">
    <citation type="journal article" date="2021" name="Science">
        <title>Hunting the eagle killer: A cyanobacterial neurotoxin causes vacuolar myelinopathy.</title>
        <authorList>
            <person name="Breinlinger S."/>
            <person name="Phillips T.J."/>
            <person name="Haram B.N."/>
            <person name="Mares J."/>
            <person name="Martinez Yerena J.A."/>
            <person name="Hrouzek P."/>
            <person name="Sobotka R."/>
            <person name="Henderson W.M."/>
            <person name="Schmieder P."/>
            <person name="Williams S.M."/>
            <person name="Lauderdale J.D."/>
            <person name="Wilde H.D."/>
            <person name="Gerrin W."/>
            <person name="Kust A."/>
            <person name="Washington J.W."/>
            <person name="Wagner C."/>
            <person name="Geier B."/>
            <person name="Liebeke M."/>
            <person name="Enke H."/>
            <person name="Niedermeyer T.H.J."/>
            <person name="Wilde S.B."/>
        </authorList>
    </citation>
    <scope>NUCLEOTIDE SEQUENCE [LARGE SCALE GENOMIC DNA]</scope>
    <source>
        <strain evidence="3">Thurmond2011</strain>
    </source>
</reference>
<dbReference type="RefSeq" id="WP_243902383.1">
    <property type="nucleotide sequence ID" value="NZ_CAWQFN010000001.1"/>
</dbReference>
<dbReference type="Proteomes" id="UP000667802">
    <property type="component" value="Unassembled WGS sequence"/>
</dbReference>
<evidence type="ECO:0000313" key="3">
    <source>
        <dbReference type="Proteomes" id="UP000667802"/>
    </source>
</evidence>
<feature type="region of interest" description="Disordered" evidence="1">
    <location>
        <begin position="57"/>
        <end position="103"/>
    </location>
</feature>
<evidence type="ECO:0000313" key="2">
    <source>
        <dbReference type="EMBL" id="MDR9893185.1"/>
    </source>
</evidence>
<dbReference type="AlphaFoldDB" id="A0AAP5I1W3"/>
<proteinExistence type="predicted"/>
<organism evidence="2 3">
    <name type="scientific">Aetokthonos hydrillicola Thurmond2011</name>
    <dbReference type="NCBI Taxonomy" id="2712845"/>
    <lineage>
        <taxon>Bacteria</taxon>
        <taxon>Bacillati</taxon>
        <taxon>Cyanobacteriota</taxon>
        <taxon>Cyanophyceae</taxon>
        <taxon>Nostocales</taxon>
        <taxon>Hapalosiphonaceae</taxon>
        <taxon>Aetokthonos</taxon>
    </lineage>
</organism>
<feature type="compositionally biased region" description="Basic and acidic residues" evidence="1">
    <location>
        <begin position="68"/>
        <end position="92"/>
    </location>
</feature>